<name>A0A0G0HG13_9BACT</name>
<dbReference type="InterPro" id="IPR038330">
    <property type="entry name" value="TspO/MBR-related_sf"/>
</dbReference>
<dbReference type="FunFam" id="1.20.1260.100:FF:000001">
    <property type="entry name" value="translocator protein 2"/>
    <property type="match status" value="1"/>
</dbReference>
<dbReference type="PANTHER" id="PTHR10057">
    <property type="entry name" value="PERIPHERAL-TYPE BENZODIAZEPINE RECEPTOR"/>
    <property type="match status" value="1"/>
</dbReference>
<accession>A0A0G0HG13</accession>
<comment type="caution">
    <text evidence="7">The sequence shown here is derived from an EMBL/GenBank/DDBJ whole genome shotgun (WGS) entry which is preliminary data.</text>
</comment>
<evidence type="ECO:0000313" key="8">
    <source>
        <dbReference type="Proteomes" id="UP000034471"/>
    </source>
</evidence>
<dbReference type="AlphaFoldDB" id="A0A0G0HG13"/>
<keyword evidence="4 6" id="KW-1133">Transmembrane helix</keyword>
<proteinExistence type="inferred from homology"/>
<dbReference type="Gene3D" id="1.20.1260.100">
    <property type="entry name" value="TspO/MBR protein"/>
    <property type="match status" value="1"/>
</dbReference>
<dbReference type="CDD" id="cd15904">
    <property type="entry name" value="TSPO_MBR"/>
    <property type="match status" value="1"/>
</dbReference>
<keyword evidence="3 6" id="KW-0812">Transmembrane</keyword>
<keyword evidence="5 6" id="KW-0472">Membrane</keyword>
<dbReference type="PIRSF" id="PIRSF005859">
    <property type="entry name" value="PBR"/>
    <property type="match status" value="1"/>
</dbReference>
<dbReference type="GO" id="GO:0016020">
    <property type="term" value="C:membrane"/>
    <property type="evidence" value="ECO:0007669"/>
    <property type="project" value="UniProtKB-SubCell"/>
</dbReference>
<dbReference type="Pfam" id="PF03073">
    <property type="entry name" value="TspO_MBR"/>
    <property type="match status" value="1"/>
</dbReference>
<feature type="transmembrane region" description="Helical" evidence="6">
    <location>
        <begin position="106"/>
        <end position="126"/>
    </location>
</feature>
<evidence type="ECO:0000256" key="3">
    <source>
        <dbReference type="ARBA" id="ARBA00022692"/>
    </source>
</evidence>
<evidence type="ECO:0000256" key="2">
    <source>
        <dbReference type="ARBA" id="ARBA00007524"/>
    </source>
</evidence>
<comment type="subcellular location">
    <subcellularLocation>
        <location evidence="1">Membrane</location>
        <topology evidence="1">Multi-pass membrane protein</topology>
    </subcellularLocation>
</comment>
<evidence type="ECO:0000313" key="7">
    <source>
        <dbReference type="EMBL" id="KKQ37480.1"/>
    </source>
</evidence>
<evidence type="ECO:0000256" key="6">
    <source>
        <dbReference type="SAM" id="Phobius"/>
    </source>
</evidence>
<dbReference type="PANTHER" id="PTHR10057:SF0">
    <property type="entry name" value="TRANSLOCATOR PROTEIN"/>
    <property type="match status" value="1"/>
</dbReference>
<evidence type="ECO:0000256" key="1">
    <source>
        <dbReference type="ARBA" id="ARBA00004141"/>
    </source>
</evidence>
<feature type="transmembrane region" description="Helical" evidence="6">
    <location>
        <begin position="81"/>
        <end position="100"/>
    </location>
</feature>
<gene>
    <name evidence="7" type="ORF">US54_C0034G0002</name>
</gene>
<dbReference type="InterPro" id="IPR004307">
    <property type="entry name" value="TspO_MBR"/>
</dbReference>
<evidence type="ECO:0000256" key="5">
    <source>
        <dbReference type="ARBA" id="ARBA00023136"/>
    </source>
</evidence>
<evidence type="ECO:0000256" key="4">
    <source>
        <dbReference type="ARBA" id="ARBA00022989"/>
    </source>
</evidence>
<dbReference type="GO" id="GO:0033013">
    <property type="term" value="P:tetrapyrrole metabolic process"/>
    <property type="evidence" value="ECO:0007669"/>
    <property type="project" value="UniProtKB-ARBA"/>
</dbReference>
<organism evidence="7 8">
    <name type="scientific">Candidatus Roizmanbacteria bacterium GW2011_GWA2_37_7</name>
    <dbReference type="NCBI Taxonomy" id="1618481"/>
    <lineage>
        <taxon>Bacteria</taxon>
        <taxon>Candidatus Roizmaniibacteriota</taxon>
    </lineage>
</organism>
<protein>
    <submittedName>
        <fullName evidence="7">Integral membrane protein</fullName>
    </submittedName>
</protein>
<dbReference type="Proteomes" id="UP000034471">
    <property type="component" value="Unassembled WGS sequence"/>
</dbReference>
<feature type="transmembrane region" description="Helical" evidence="6">
    <location>
        <begin position="133"/>
        <end position="156"/>
    </location>
</feature>
<feature type="transmembrane region" description="Helical" evidence="6">
    <location>
        <begin position="48"/>
        <end position="69"/>
    </location>
</feature>
<dbReference type="STRING" id="1618481.US54_C0034G0002"/>
<sequence>MKHINLIKLTTSILLPFLAGGIGSFATASAISMWYATLNKPPFNPPNWIFGPVWSVLYLLMGISLYLILIQKDKSIEQRIGVMLFATQLLLNTLWSLIFFGLRNPALAFGEIIILWIFIFLTIIYFNKVNKIASFLLIPYLAWVSFAAILNLWIMILN</sequence>
<dbReference type="EMBL" id="LBTJ01000034">
    <property type="protein sequence ID" value="KKQ37480.1"/>
    <property type="molecule type" value="Genomic_DNA"/>
</dbReference>
<reference evidence="7 8" key="1">
    <citation type="journal article" date="2015" name="Nature">
        <title>rRNA introns, odd ribosomes, and small enigmatic genomes across a large radiation of phyla.</title>
        <authorList>
            <person name="Brown C.T."/>
            <person name="Hug L.A."/>
            <person name="Thomas B.C."/>
            <person name="Sharon I."/>
            <person name="Castelle C.J."/>
            <person name="Singh A."/>
            <person name="Wilkins M.J."/>
            <person name="Williams K.H."/>
            <person name="Banfield J.F."/>
        </authorList>
    </citation>
    <scope>NUCLEOTIDE SEQUENCE [LARGE SCALE GENOMIC DNA]</scope>
</reference>
<feature type="transmembrane region" description="Helical" evidence="6">
    <location>
        <begin position="12"/>
        <end position="36"/>
    </location>
</feature>
<comment type="similarity">
    <text evidence="2">Belongs to the TspO/BZRP family.</text>
</comment>